<evidence type="ECO:0000313" key="2">
    <source>
        <dbReference type="EMBL" id="QIZ21477.1"/>
    </source>
</evidence>
<dbReference type="RefSeq" id="WP_168607334.1">
    <property type="nucleotide sequence ID" value="NZ_CP038852.1"/>
</dbReference>
<dbReference type="KEGG" id="peg:E5R92_06755"/>
<keyword evidence="1" id="KW-1133">Transmembrane helix</keyword>
<name>A0A6H1Q3H2_9PROT</name>
<reference evidence="2 3" key="1">
    <citation type="journal article" date="2020" name="Nat. Microbiol.">
        <title>Lysogenic host-virus interactions in SAR11 marine bacteria.</title>
        <authorList>
            <person name="Morris R.M."/>
            <person name="Cain K.R."/>
            <person name="Hvorecny K.L."/>
            <person name="Kollman J.M."/>
        </authorList>
    </citation>
    <scope>NUCLEOTIDE SEQUENCE [LARGE SCALE GENOMIC DNA]</scope>
    <source>
        <strain evidence="2 3">NP1</strain>
    </source>
</reference>
<organism evidence="2 3">
    <name type="scientific">Candidatus Pelagibacter giovannonii</name>
    <dbReference type="NCBI Taxonomy" id="2563896"/>
    <lineage>
        <taxon>Bacteria</taxon>
        <taxon>Pseudomonadati</taxon>
        <taxon>Pseudomonadota</taxon>
        <taxon>Alphaproteobacteria</taxon>
        <taxon>Candidatus Pelagibacterales</taxon>
        <taxon>Candidatus Pelagibacteraceae</taxon>
        <taxon>Candidatus Pelagibacter</taxon>
    </lineage>
</organism>
<proteinExistence type="predicted"/>
<evidence type="ECO:0000256" key="1">
    <source>
        <dbReference type="SAM" id="Phobius"/>
    </source>
</evidence>
<sequence>MLQNIYLNKLKKISEPVRQFGGLIILIIIVIFSFAILNNIFGEGEELIAKMKIEEERIEETRKQNELISSLPSGILVFYEGTDHYKLSLEQYEKVCNATKIIPQRAIMGANFLNFRAHHIYTINGNKIDETFVKWNKENNKCFAGFTVSGNNVGVDEKITVNGEVLNFLSTGIDTRVYFIKNF</sequence>
<keyword evidence="1" id="KW-0812">Transmembrane</keyword>
<feature type="transmembrane region" description="Helical" evidence="1">
    <location>
        <begin position="20"/>
        <end position="41"/>
    </location>
</feature>
<keyword evidence="1" id="KW-0472">Membrane</keyword>
<dbReference type="AlphaFoldDB" id="A0A6H1Q3H2"/>
<keyword evidence="3" id="KW-1185">Reference proteome</keyword>
<dbReference type="EMBL" id="CP038852">
    <property type="protein sequence ID" value="QIZ21477.1"/>
    <property type="molecule type" value="Genomic_DNA"/>
</dbReference>
<evidence type="ECO:0000313" key="3">
    <source>
        <dbReference type="Proteomes" id="UP000501094"/>
    </source>
</evidence>
<dbReference type="Proteomes" id="UP000501094">
    <property type="component" value="Chromosome"/>
</dbReference>
<protein>
    <submittedName>
        <fullName evidence="2">Uncharacterized protein</fullName>
    </submittedName>
</protein>
<accession>A0A6H1Q3H2</accession>
<gene>
    <name evidence="2" type="ORF">E5R92_06755</name>
</gene>